<dbReference type="Proteomes" id="UP001274830">
    <property type="component" value="Unassembled WGS sequence"/>
</dbReference>
<accession>A0AAE0WIF6</accession>
<evidence type="ECO:0000313" key="2">
    <source>
        <dbReference type="Proteomes" id="UP001274830"/>
    </source>
</evidence>
<evidence type="ECO:0008006" key="3">
    <source>
        <dbReference type="Google" id="ProtNLM"/>
    </source>
</evidence>
<organism evidence="1 2">
    <name type="scientific">Recurvomyces mirabilis</name>
    <dbReference type="NCBI Taxonomy" id="574656"/>
    <lineage>
        <taxon>Eukaryota</taxon>
        <taxon>Fungi</taxon>
        <taxon>Dikarya</taxon>
        <taxon>Ascomycota</taxon>
        <taxon>Pezizomycotina</taxon>
        <taxon>Dothideomycetes</taxon>
        <taxon>Dothideomycetidae</taxon>
        <taxon>Mycosphaerellales</taxon>
        <taxon>Teratosphaeriaceae</taxon>
        <taxon>Recurvomyces</taxon>
    </lineage>
</organism>
<reference evidence="1" key="1">
    <citation type="submission" date="2023-07" db="EMBL/GenBank/DDBJ databases">
        <title>Black Yeasts Isolated from many extreme environments.</title>
        <authorList>
            <person name="Coleine C."/>
            <person name="Stajich J.E."/>
            <person name="Selbmann L."/>
        </authorList>
    </citation>
    <scope>NUCLEOTIDE SEQUENCE</scope>
    <source>
        <strain evidence="1">CCFEE 5485</strain>
    </source>
</reference>
<proteinExistence type="predicted"/>
<evidence type="ECO:0000313" key="1">
    <source>
        <dbReference type="EMBL" id="KAK3670585.1"/>
    </source>
</evidence>
<dbReference type="AlphaFoldDB" id="A0AAE0WIF6"/>
<protein>
    <recommendedName>
        <fullName evidence="3">F-box domain-containing protein</fullName>
    </recommendedName>
</protein>
<gene>
    <name evidence="1" type="ORF">LTR78_009553</name>
</gene>
<name>A0AAE0WIF6_9PEZI</name>
<comment type="caution">
    <text evidence="1">The sequence shown here is derived from an EMBL/GenBank/DDBJ whole genome shotgun (WGS) entry which is preliminary data.</text>
</comment>
<dbReference type="EMBL" id="JAUTXT010000054">
    <property type="protein sequence ID" value="KAK3670585.1"/>
    <property type="molecule type" value="Genomic_DNA"/>
</dbReference>
<sequence>MRSFKARIENRTRAKASSERVITWELNREISAKDELDHARKGLAHQLQLQRKIISLQDSSSAGQTGPEDLRASLAELRHHVEGVKAFFAGLTNPMLYNEHISWSQRTDESAAHEVFGMPEMLEMILEYLSIRDIFAFQQTTSQAKTMVTGSPRLQSLLFLRPDPVEAPFRQPPLDALAGLELCRPCPRVDPTEVRVVVLYQKTRPKLGENYRRMLVAQPPVHDMDLTISCCNGNGGRQRNVTIGIHCDTGFRFGNLLDLAVQKQMEHRHCPFAELDLHDEDGFVRPDVTFVGHASRLPLVTALVAGASSPWFRDVLVPGPTTDDFQQELHQYILHKQQTHAGGHIIETVGE</sequence>
<keyword evidence="2" id="KW-1185">Reference proteome</keyword>